<proteinExistence type="predicted"/>
<reference evidence="2 3" key="2">
    <citation type="journal article" date="2017" name="Nature">
        <title>The Apostasia genome and the evolution of orchids.</title>
        <authorList>
            <person name="Zhang G.Q."/>
            <person name="Liu K.W."/>
            <person name="Li Z."/>
            <person name="Lohaus R."/>
            <person name="Hsiao Y.Y."/>
            <person name="Niu S.C."/>
            <person name="Wang J.Y."/>
            <person name="Lin Y.C."/>
            <person name="Xu Q."/>
            <person name="Chen L.J."/>
            <person name="Yoshida K."/>
            <person name="Fujiwara S."/>
            <person name="Wang Z.W."/>
            <person name="Zhang Y.Q."/>
            <person name="Mitsuda N."/>
            <person name="Wang M."/>
            <person name="Liu G.H."/>
            <person name="Pecoraro L."/>
            <person name="Huang H.X."/>
            <person name="Xiao X.J."/>
            <person name="Lin M."/>
            <person name="Wu X.Y."/>
            <person name="Wu W.L."/>
            <person name="Chen Y.Y."/>
            <person name="Chang S.B."/>
            <person name="Sakamoto S."/>
            <person name="Ohme-Takagi M."/>
            <person name="Yagi M."/>
            <person name="Zeng S.J."/>
            <person name="Shen C.Y."/>
            <person name="Yeh C.M."/>
            <person name="Luo Y.B."/>
            <person name="Tsai W.C."/>
            <person name="Van de Peer Y."/>
            <person name="Liu Z.J."/>
        </authorList>
    </citation>
    <scope>NUCLEOTIDE SEQUENCE [LARGE SCALE GENOMIC DNA]</scope>
    <source>
        <tissue evidence="2">The whole plant</tissue>
    </source>
</reference>
<dbReference type="EMBL" id="KZ502144">
    <property type="protein sequence ID" value="PKU83078.1"/>
    <property type="molecule type" value="Genomic_DNA"/>
</dbReference>
<keyword evidence="3" id="KW-1185">Reference proteome</keyword>
<evidence type="ECO:0000313" key="2">
    <source>
        <dbReference type="EMBL" id="PKU83078.1"/>
    </source>
</evidence>
<evidence type="ECO:0000313" key="3">
    <source>
        <dbReference type="Proteomes" id="UP000233837"/>
    </source>
</evidence>
<gene>
    <name evidence="2" type="ORF">MA16_Dca007749</name>
</gene>
<feature type="region of interest" description="Disordered" evidence="1">
    <location>
        <begin position="1"/>
        <end position="22"/>
    </location>
</feature>
<reference evidence="2 3" key="1">
    <citation type="journal article" date="2016" name="Sci. Rep.">
        <title>The Dendrobium catenatum Lindl. genome sequence provides insights into polysaccharide synthase, floral development and adaptive evolution.</title>
        <authorList>
            <person name="Zhang G.Q."/>
            <person name="Xu Q."/>
            <person name="Bian C."/>
            <person name="Tsai W.C."/>
            <person name="Yeh C.M."/>
            <person name="Liu K.W."/>
            <person name="Yoshida K."/>
            <person name="Zhang L.S."/>
            <person name="Chang S.B."/>
            <person name="Chen F."/>
            <person name="Shi Y."/>
            <person name="Su Y.Y."/>
            <person name="Zhang Y.Q."/>
            <person name="Chen L.J."/>
            <person name="Yin Y."/>
            <person name="Lin M."/>
            <person name="Huang H."/>
            <person name="Deng H."/>
            <person name="Wang Z.W."/>
            <person name="Zhu S.L."/>
            <person name="Zhao X."/>
            <person name="Deng C."/>
            <person name="Niu S.C."/>
            <person name="Huang J."/>
            <person name="Wang M."/>
            <person name="Liu G.H."/>
            <person name="Yang H.J."/>
            <person name="Xiao X.J."/>
            <person name="Hsiao Y.Y."/>
            <person name="Wu W.L."/>
            <person name="Chen Y.Y."/>
            <person name="Mitsuda N."/>
            <person name="Ohme-Takagi M."/>
            <person name="Luo Y.B."/>
            <person name="Van de Peer Y."/>
            <person name="Liu Z.J."/>
        </authorList>
    </citation>
    <scope>NUCLEOTIDE SEQUENCE [LARGE SCALE GENOMIC DNA]</scope>
    <source>
        <tissue evidence="2">The whole plant</tissue>
    </source>
</reference>
<accession>A0A2I0X580</accession>
<sequence>MAADGRRSNLKSSDSSELRHLHKATERQIEIDRFRRSRGELVILERLPVNHDNQRVVEGKGKQAATVDQNFSPIQEASSSGLKIFVNHFGNSSAISFPGSKINVNSSNSINREIHFPIKSLESKEKDTTADLCKEILTGKQIQLDSISDLQEVRQCISADLGGYKDNPPQADHKITMEGCLRTLVIQEELPPNSGIPISYDNSMKKAEALTEQRDPDGNVNVEFPSKNLLLSGNKFNLLNTIGDKNIDVEVIAESIEEELEEGEVLVNTEDCKILKKETRDKYEAVKGSDNLVENLSSQMVEKNSSQKAKLSKELRHLGPLNSNTRLGRNNLNRRTDGADMVDEREVDEDLSQANLMVVNKLFGDSIDYPWDNVDRVQLPSHMGTTGSKPLIDVPIDLISSNALNA</sequence>
<name>A0A2I0X580_9ASPA</name>
<dbReference type="AlphaFoldDB" id="A0A2I0X580"/>
<protein>
    <submittedName>
        <fullName evidence="2">Uncharacterized protein</fullName>
    </submittedName>
</protein>
<dbReference type="Proteomes" id="UP000233837">
    <property type="component" value="Unassembled WGS sequence"/>
</dbReference>
<organism evidence="2 3">
    <name type="scientific">Dendrobium catenatum</name>
    <dbReference type="NCBI Taxonomy" id="906689"/>
    <lineage>
        <taxon>Eukaryota</taxon>
        <taxon>Viridiplantae</taxon>
        <taxon>Streptophyta</taxon>
        <taxon>Embryophyta</taxon>
        <taxon>Tracheophyta</taxon>
        <taxon>Spermatophyta</taxon>
        <taxon>Magnoliopsida</taxon>
        <taxon>Liliopsida</taxon>
        <taxon>Asparagales</taxon>
        <taxon>Orchidaceae</taxon>
        <taxon>Epidendroideae</taxon>
        <taxon>Malaxideae</taxon>
        <taxon>Dendrobiinae</taxon>
        <taxon>Dendrobium</taxon>
    </lineage>
</organism>
<evidence type="ECO:0000256" key="1">
    <source>
        <dbReference type="SAM" id="MobiDB-lite"/>
    </source>
</evidence>